<keyword evidence="1" id="KW-0812">Transmembrane</keyword>
<evidence type="ECO:0000313" key="3">
    <source>
        <dbReference type="Proteomes" id="UP000656804"/>
    </source>
</evidence>
<feature type="transmembrane region" description="Helical" evidence="1">
    <location>
        <begin position="209"/>
        <end position="233"/>
    </location>
</feature>
<dbReference type="Proteomes" id="UP000656804">
    <property type="component" value="Unassembled WGS sequence"/>
</dbReference>
<evidence type="ECO:0000313" key="2">
    <source>
        <dbReference type="EMBL" id="MBF4162770.1"/>
    </source>
</evidence>
<proteinExistence type="predicted"/>
<sequence>MVATRLERAAGVLLPVVLVVAGRLPLFGVPLSNDEAGFSMLARQWAPGSSLYGDYWVDRPPLLLVPYGLADHLAGALGGTPTALRAVGLTTAVVSVLLAALLAWRTAPGSRWAVPATATATAALLANPRLDSFIVDGELFTLPALLLGLVLLGEAIRAERGRARWWLAVATGAVGAMGPLVKQNAVDVLLASGVVTLALLRTSGTRRRAAVLAGGVLTGAAAATGATVGWAASRGTEPVQLWHAAVTFRLHASGVIAEQASQATDHRAQGLLLAAVLAGLPLVLLLLPVPWRDPLPWVVLAWEAVAVAAGGSYWHHYLVGLVPGVAWVLAGRAAREGLGSRPAQRARWRAPTIVVAALTCSAVVGVGVAAADPPHLPGDVALTIDYLRQHDRPGDTGVVAFGGPQVLDGAGLASPYPYLWSLPVRVRDPQLTHFTHLLRSPRAPTWLVRVGDSLGSWGLDATTADQIVARRYRVVFTSGAVQVLERVPAGQVVGRRNPRPLA</sequence>
<keyword evidence="1" id="KW-1133">Transmembrane helix</keyword>
<reference evidence="2" key="1">
    <citation type="submission" date="2020-11" db="EMBL/GenBank/DDBJ databases">
        <title>Nocardioides sp. CBS4Y-1, whole genome shotgun sequence.</title>
        <authorList>
            <person name="Tuo L."/>
        </authorList>
    </citation>
    <scope>NUCLEOTIDE SEQUENCE</scope>
    <source>
        <strain evidence="2">CBS4Y-1</strain>
    </source>
</reference>
<comment type="caution">
    <text evidence="2">The sequence shown here is derived from an EMBL/GenBank/DDBJ whole genome shotgun (WGS) entry which is preliminary data.</text>
</comment>
<name>A0A930Y6V2_9ACTN</name>
<organism evidence="2 3">
    <name type="scientific">Nocardioides acrostichi</name>
    <dbReference type="NCBI Taxonomy" id="2784339"/>
    <lineage>
        <taxon>Bacteria</taxon>
        <taxon>Bacillati</taxon>
        <taxon>Actinomycetota</taxon>
        <taxon>Actinomycetes</taxon>
        <taxon>Propionibacteriales</taxon>
        <taxon>Nocardioidaceae</taxon>
        <taxon>Nocardioides</taxon>
    </lineage>
</organism>
<feature type="transmembrane region" description="Helical" evidence="1">
    <location>
        <begin position="270"/>
        <end position="291"/>
    </location>
</feature>
<keyword evidence="1" id="KW-0472">Membrane</keyword>
<keyword evidence="3" id="KW-1185">Reference proteome</keyword>
<accession>A0A930Y6V2</accession>
<dbReference type="RefSeq" id="WP_194504036.1">
    <property type="nucleotide sequence ID" value="NZ_JADIVZ010000007.1"/>
</dbReference>
<evidence type="ECO:0000256" key="1">
    <source>
        <dbReference type="SAM" id="Phobius"/>
    </source>
</evidence>
<gene>
    <name evidence="2" type="ORF">ISG29_13820</name>
</gene>
<feature type="transmembrane region" description="Helical" evidence="1">
    <location>
        <begin position="311"/>
        <end position="330"/>
    </location>
</feature>
<feature type="transmembrane region" description="Helical" evidence="1">
    <location>
        <begin position="239"/>
        <end position="258"/>
    </location>
</feature>
<protein>
    <recommendedName>
        <fullName evidence="4">Glycosyltransferase RgtA/B/C/D-like domain-containing protein</fullName>
    </recommendedName>
</protein>
<feature type="transmembrane region" description="Helical" evidence="1">
    <location>
        <begin position="12"/>
        <end position="31"/>
    </location>
</feature>
<feature type="transmembrane region" description="Helical" evidence="1">
    <location>
        <begin position="83"/>
        <end position="104"/>
    </location>
</feature>
<evidence type="ECO:0008006" key="4">
    <source>
        <dbReference type="Google" id="ProtNLM"/>
    </source>
</evidence>
<feature type="transmembrane region" description="Helical" evidence="1">
    <location>
        <begin position="350"/>
        <end position="371"/>
    </location>
</feature>
<dbReference type="AlphaFoldDB" id="A0A930Y6V2"/>
<dbReference type="EMBL" id="JADIVZ010000007">
    <property type="protein sequence ID" value="MBF4162770.1"/>
    <property type="molecule type" value="Genomic_DNA"/>
</dbReference>